<dbReference type="PANTHER" id="PTHR33119">
    <property type="entry name" value="IFI3P"/>
    <property type="match status" value="1"/>
</dbReference>
<reference evidence="4" key="3">
    <citation type="submission" date="2010-09" db="EMBL/GenBank/DDBJ databases">
        <title>Annotation of Gaeumannomyces graminis var. tritici R3-111a-1.</title>
        <authorList>
            <consortium name="The Broad Institute Genome Sequencing Platform"/>
            <person name="Ma L.-J."/>
            <person name="Dead R."/>
            <person name="Young S.K."/>
            <person name="Zeng Q."/>
            <person name="Gargeya S."/>
            <person name="Fitzgerald M."/>
            <person name="Haas B."/>
            <person name="Abouelleil A."/>
            <person name="Alvarado L."/>
            <person name="Arachchi H.M."/>
            <person name="Berlin A."/>
            <person name="Brown A."/>
            <person name="Chapman S.B."/>
            <person name="Chen Z."/>
            <person name="Dunbar C."/>
            <person name="Freedman E."/>
            <person name="Gearin G."/>
            <person name="Gellesch M."/>
            <person name="Goldberg J."/>
            <person name="Griggs A."/>
            <person name="Gujja S."/>
            <person name="Heiman D."/>
            <person name="Howarth C."/>
            <person name="Larson L."/>
            <person name="Lui A."/>
            <person name="MacDonald P.J.P."/>
            <person name="Mehta T."/>
            <person name="Montmayeur A."/>
            <person name="Murphy C."/>
            <person name="Neiman D."/>
            <person name="Pearson M."/>
            <person name="Priest M."/>
            <person name="Roberts A."/>
            <person name="Saif S."/>
            <person name="Shea T."/>
            <person name="Shenoy N."/>
            <person name="Sisk P."/>
            <person name="Stolte C."/>
            <person name="Sykes S."/>
            <person name="Yandava C."/>
            <person name="Wortman J."/>
            <person name="Nusbaum C."/>
            <person name="Birren B."/>
        </authorList>
    </citation>
    <scope>NUCLEOTIDE SEQUENCE</scope>
    <source>
        <strain evidence="4">R3-111a-1</strain>
    </source>
</reference>
<dbReference type="eggNOG" id="ENOG502QQIE">
    <property type="taxonomic scope" value="Eukaryota"/>
</dbReference>
<dbReference type="Pfam" id="PF21666">
    <property type="entry name" value="DUF4246_N"/>
    <property type="match status" value="1"/>
</dbReference>
<evidence type="ECO:0000313" key="5">
    <source>
        <dbReference type="EnsemblFungi" id="EJT74001"/>
    </source>
</evidence>
<name>J3P2V9_GAET3</name>
<feature type="domain" description="DUF4246" evidence="2">
    <location>
        <begin position="127"/>
        <end position="571"/>
    </location>
</feature>
<dbReference type="EMBL" id="GL385398">
    <property type="protein sequence ID" value="EJT74001.1"/>
    <property type="molecule type" value="Genomic_DNA"/>
</dbReference>
<reference evidence="5" key="4">
    <citation type="journal article" date="2015" name="G3 (Bethesda)">
        <title>Genome sequences of three phytopathogenic species of the Magnaporthaceae family of fungi.</title>
        <authorList>
            <person name="Okagaki L.H."/>
            <person name="Nunes C.C."/>
            <person name="Sailsbery J."/>
            <person name="Clay B."/>
            <person name="Brown D."/>
            <person name="John T."/>
            <person name="Oh Y."/>
            <person name="Young N."/>
            <person name="Fitzgerald M."/>
            <person name="Haas B.J."/>
            <person name="Zeng Q."/>
            <person name="Young S."/>
            <person name="Adiconis X."/>
            <person name="Fan L."/>
            <person name="Levin J.Z."/>
            <person name="Mitchell T.K."/>
            <person name="Okubara P.A."/>
            <person name="Farman M.L."/>
            <person name="Kohn L.M."/>
            <person name="Birren B."/>
            <person name="Ma L.-J."/>
            <person name="Dean R.A."/>
        </authorList>
    </citation>
    <scope>NUCLEOTIDE SEQUENCE</scope>
    <source>
        <strain evidence="5">R3-111a-1</strain>
    </source>
</reference>
<accession>J3P2V9</accession>
<proteinExistence type="predicted"/>
<evidence type="ECO:0000259" key="2">
    <source>
        <dbReference type="Pfam" id="PF14033"/>
    </source>
</evidence>
<dbReference type="OrthoDB" id="415532at2759"/>
<sequence>MTESLPIRDYPGMGLKLRYWSPRNGTRIQDQPVYPIGAHTESCSLKSTLVYVREAAMMIVMEALTDKPEWHKKVFDDVIVAKWRKEALAIPDRFFWDQITSFKTQDPTDENGENSAPRLQPVGIMSEKAFDWCVGELRAKARHFEETGIVVTLDLGASVAKSDMLVTPELHAELQASFAKLKADQASAPDWHPKTDEKVQNLVHPSMYPLVYGRTRVLRQEVVGVADAIDLWAGKGDILPKGAVAAAANPYFSSMPDDFWSDTFQWLPSNVAFHDDGGVRFTSYINNLHPQKYPHIYRALEQLIATSIPLWEQCLTVDTFRREIDGPGRRSARIPMQDEERWDPANMEECADMEVDPSLLAADEYEWKPEIERKWRILRKAVHPEPESQEEDGRSYQVPPECRLATKFKDSGLQVIVKMASIELTPDKPVFPAGSWHIEGQMNECICATALYYLDSENITPSHLAFRMETEPEDDIPYEQGEFDWHEQVYGTYVNDGSDSSCLQNYGSVETKQGRLLAFPNVLQHRVSSFRLADPTKPGHRRFVALWLVDPHRRIISTANVPPQQRSWWAEAVLGVSAGARKEVAAKFPPEVLRLVHRQAESVGDKLSHEVGGHGEEATTDSTTPRLPEELIQMIQDHVKDDDTLMSEEEARKHRLALMAERSRYHANAITFWSETTYNFCEH</sequence>
<feature type="compositionally biased region" description="Basic and acidic residues" evidence="1">
    <location>
        <begin position="604"/>
        <end position="617"/>
    </location>
</feature>
<dbReference type="EnsemblFungi" id="EJT74001">
    <property type="protein sequence ID" value="EJT74001"/>
    <property type="gene ID" value="GGTG_07851"/>
</dbReference>
<keyword evidence="6" id="KW-1185">Reference proteome</keyword>
<dbReference type="AlphaFoldDB" id="J3P2V9"/>
<evidence type="ECO:0000256" key="1">
    <source>
        <dbReference type="SAM" id="MobiDB-lite"/>
    </source>
</evidence>
<dbReference type="InterPro" id="IPR025340">
    <property type="entry name" value="DUF4246"/>
</dbReference>
<evidence type="ECO:0000259" key="3">
    <source>
        <dbReference type="Pfam" id="PF21666"/>
    </source>
</evidence>
<evidence type="ECO:0000313" key="4">
    <source>
        <dbReference type="EMBL" id="EJT74001.1"/>
    </source>
</evidence>
<dbReference type="RefSeq" id="XP_009223945.1">
    <property type="nucleotide sequence ID" value="XM_009225681.1"/>
</dbReference>
<gene>
    <name evidence="5" type="primary">20348309</name>
    <name evidence="4" type="ORF">GGTG_07851</name>
</gene>
<reference evidence="6" key="1">
    <citation type="submission" date="2010-07" db="EMBL/GenBank/DDBJ databases">
        <title>The genome sequence of Gaeumannomyces graminis var. tritici strain R3-111a-1.</title>
        <authorList>
            <consortium name="The Broad Institute Genome Sequencing Platform"/>
            <person name="Ma L.-J."/>
            <person name="Dead R."/>
            <person name="Young S."/>
            <person name="Zeng Q."/>
            <person name="Koehrsen M."/>
            <person name="Alvarado L."/>
            <person name="Berlin A."/>
            <person name="Chapman S.B."/>
            <person name="Chen Z."/>
            <person name="Freedman E."/>
            <person name="Gellesch M."/>
            <person name="Goldberg J."/>
            <person name="Griggs A."/>
            <person name="Gujja S."/>
            <person name="Heilman E.R."/>
            <person name="Heiman D."/>
            <person name="Hepburn T."/>
            <person name="Howarth C."/>
            <person name="Jen D."/>
            <person name="Larson L."/>
            <person name="Mehta T."/>
            <person name="Neiman D."/>
            <person name="Pearson M."/>
            <person name="Roberts A."/>
            <person name="Saif S."/>
            <person name="Shea T."/>
            <person name="Shenoy N."/>
            <person name="Sisk P."/>
            <person name="Stolte C."/>
            <person name="Sykes S."/>
            <person name="Walk T."/>
            <person name="White J."/>
            <person name="Yandava C."/>
            <person name="Haas B."/>
            <person name="Nusbaum C."/>
            <person name="Birren B."/>
        </authorList>
    </citation>
    <scope>NUCLEOTIDE SEQUENCE [LARGE SCALE GENOMIC DNA]</scope>
    <source>
        <strain evidence="6">R3-111a-1</strain>
    </source>
</reference>
<evidence type="ECO:0000313" key="6">
    <source>
        <dbReference type="Proteomes" id="UP000006039"/>
    </source>
</evidence>
<protein>
    <submittedName>
        <fullName evidence="4 5">Uncharacterized protein</fullName>
    </submittedName>
</protein>
<organism evidence="4">
    <name type="scientific">Gaeumannomyces tritici (strain R3-111a-1)</name>
    <name type="common">Wheat and barley take-all root rot fungus</name>
    <name type="synonym">Gaeumannomyces graminis var. tritici</name>
    <dbReference type="NCBI Taxonomy" id="644352"/>
    <lineage>
        <taxon>Eukaryota</taxon>
        <taxon>Fungi</taxon>
        <taxon>Dikarya</taxon>
        <taxon>Ascomycota</taxon>
        <taxon>Pezizomycotina</taxon>
        <taxon>Sordariomycetes</taxon>
        <taxon>Sordariomycetidae</taxon>
        <taxon>Magnaporthales</taxon>
        <taxon>Magnaporthaceae</taxon>
        <taxon>Gaeumannomyces</taxon>
    </lineage>
</organism>
<dbReference type="GeneID" id="20348309"/>
<dbReference type="InterPro" id="IPR049207">
    <property type="entry name" value="DUF4246_N"/>
</dbReference>
<dbReference type="HOGENOM" id="CLU_012066_2_0_1"/>
<feature type="domain" description="DUF4246" evidence="3">
    <location>
        <begin position="10"/>
        <end position="86"/>
    </location>
</feature>
<dbReference type="InterPro" id="IPR049192">
    <property type="entry name" value="DUF4246_C"/>
</dbReference>
<feature type="region of interest" description="Disordered" evidence="1">
    <location>
        <begin position="604"/>
        <end position="623"/>
    </location>
</feature>
<dbReference type="Proteomes" id="UP000006039">
    <property type="component" value="Unassembled WGS sequence"/>
</dbReference>
<dbReference type="VEuPathDB" id="FungiDB:GGTG_07851"/>
<dbReference type="PANTHER" id="PTHR33119:SF1">
    <property type="entry name" value="FE2OG DIOXYGENASE DOMAIN-CONTAINING PROTEIN"/>
    <property type="match status" value="1"/>
</dbReference>
<reference evidence="4" key="2">
    <citation type="submission" date="2010-07" db="EMBL/GenBank/DDBJ databases">
        <authorList>
            <consortium name="The Broad Institute Genome Sequencing Platform"/>
            <consortium name="Broad Institute Genome Sequencing Center for Infectious Disease"/>
            <person name="Ma L.-J."/>
            <person name="Dead R."/>
            <person name="Young S."/>
            <person name="Zeng Q."/>
            <person name="Koehrsen M."/>
            <person name="Alvarado L."/>
            <person name="Berlin A."/>
            <person name="Chapman S.B."/>
            <person name="Chen Z."/>
            <person name="Freedman E."/>
            <person name="Gellesch M."/>
            <person name="Goldberg J."/>
            <person name="Griggs A."/>
            <person name="Gujja S."/>
            <person name="Heilman E.R."/>
            <person name="Heiman D."/>
            <person name="Hepburn T."/>
            <person name="Howarth C."/>
            <person name="Jen D."/>
            <person name="Larson L."/>
            <person name="Mehta T."/>
            <person name="Neiman D."/>
            <person name="Pearson M."/>
            <person name="Roberts A."/>
            <person name="Saif S."/>
            <person name="Shea T."/>
            <person name="Shenoy N."/>
            <person name="Sisk P."/>
            <person name="Stolte C."/>
            <person name="Sykes S."/>
            <person name="Walk T."/>
            <person name="White J."/>
            <person name="Yandava C."/>
            <person name="Haas B."/>
            <person name="Nusbaum C."/>
            <person name="Birren B."/>
        </authorList>
    </citation>
    <scope>NUCLEOTIDE SEQUENCE</scope>
    <source>
        <strain evidence="4">R3-111a-1</strain>
    </source>
</reference>
<dbReference type="Pfam" id="PF14033">
    <property type="entry name" value="DUF4246"/>
    <property type="match status" value="1"/>
</dbReference>
<reference evidence="5" key="5">
    <citation type="submission" date="2018-04" db="UniProtKB">
        <authorList>
            <consortium name="EnsemblFungi"/>
        </authorList>
    </citation>
    <scope>IDENTIFICATION</scope>
    <source>
        <strain evidence="5">R3-111a-1</strain>
    </source>
</reference>
<dbReference type="STRING" id="644352.J3P2V9"/>